<evidence type="ECO:0000313" key="2">
    <source>
        <dbReference type="EMBL" id="WLR44488.1"/>
    </source>
</evidence>
<proteinExistence type="predicted"/>
<reference evidence="2 3" key="1">
    <citation type="submission" date="2023-06" db="EMBL/GenBank/DDBJ databases">
        <title>Five Gram-positive bacteria isolated from mangrove sediments in Shenzhen, Guangdong, China.</title>
        <authorList>
            <person name="Yu S."/>
            <person name="Zheng W."/>
            <person name="Huang Y."/>
        </authorList>
    </citation>
    <scope>NUCLEOTIDE SEQUENCE [LARGE SCALE GENOMIC DNA]</scope>
    <source>
        <strain evidence="2 3">SaN35-3</strain>
        <plasmid evidence="2 3">unnamed2</plasmid>
    </source>
</reference>
<feature type="coiled-coil region" evidence="1">
    <location>
        <begin position="262"/>
        <end position="289"/>
    </location>
</feature>
<name>A0ABY9K1A1_9BACI</name>
<dbReference type="RefSeq" id="WP_306020996.1">
    <property type="nucleotide sequence ID" value="NZ_CP129015.1"/>
</dbReference>
<keyword evidence="2" id="KW-0614">Plasmid</keyword>
<gene>
    <name evidence="2" type="ORF">LC087_19160</name>
</gene>
<evidence type="ECO:0000256" key="1">
    <source>
        <dbReference type="SAM" id="Coils"/>
    </source>
</evidence>
<organism evidence="2 3">
    <name type="scientific">Bacillus carboniphilus</name>
    <dbReference type="NCBI Taxonomy" id="86663"/>
    <lineage>
        <taxon>Bacteria</taxon>
        <taxon>Bacillati</taxon>
        <taxon>Bacillota</taxon>
        <taxon>Bacilli</taxon>
        <taxon>Bacillales</taxon>
        <taxon>Bacillaceae</taxon>
        <taxon>Bacillus</taxon>
    </lineage>
</organism>
<geneLocation type="plasmid" evidence="2 3">
    <name>unnamed2</name>
</geneLocation>
<dbReference type="EMBL" id="CP129015">
    <property type="protein sequence ID" value="WLR44488.1"/>
    <property type="molecule type" value="Genomic_DNA"/>
</dbReference>
<keyword evidence="3" id="KW-1185">Reference proteome</keyword>
<evidence type="ECO:0000313" key="3">
    <source>
        <dbReference type="Proteomes" id="UP001197974"/>
    </source>
</evidence>
<keyword evidence="1" id="KW-0175">Coiled coil</keyword>
<sequence length="291" mass="33075">MQYGPIHFSFGVRGDEVKPVLSWTGDNSLSNNSSDAQFQVWKHPNGDYYLYFRQPKYSSFCTFVYFAPGCEVKFTEDQPGGSNLIWNSANGDVQFTRFGHDTRIDTAGGHFRMQADSNNYIHLNKNGDVTFFKDGSGHFNFYRSSDNHTAIQGKDQAIIKFLNSSDTVQIRNRNDNGYATLEVGDCIERSNREEKKNIVKFEESVLDKILTTPVYQYHLNADLDEEMKRLGILMDEAPAEIVAPTGVGVSIYAMVSYLWKANQELIAENAEMNILLKDLKERVEQLEAQAE</sequence>
<accession>A0ABY9K1A1</accession>
<protein>
    <submittedName>
        <fullName evidence="2">Tail fiber domain-containing protein</fullName>
    </submittedName>
</protein>
<dbReference type="Proteomes" id="UP001197974">
    <property type="component" value="Plasmid unnamed2"/>
</dbReference>